<dbReference type="Proteomes" id="UP000269847">
    <property type="component" value="Plasmid p.1"/>
</dbReference>
<reference evidence="2" key="2">
    <citation type="submission" date="2019-07" db="EMBL/GenBank/DDBJ databases">
        <authorList>
            <person name="Lazarte J.N."/>
            <person name="Poliero A."/>
            <person name="Beron C."/>
        </authorList>
    </citation>
    <scope>NUCLEOTIDE SEQUENCE</scope>
    <source>
        <strain evidence="2">FCC7</strain>
    </source>
</reference>
<evidence type="ECO:0000313" key="3">
    <source>
        <dbReference type="Proteomes" id="UP000269847"/>
    </source>
</evidence>
<name>A0A9W3VHT8_BACTU</name>
<dbReference type="EMBL" id="VIXF01000006">
    <property type="protein sequence ID" value="MBN9901507.1"/>
    <property type="molecule type" value="Genomic_DNA"/>
</dbReference>
<dbReference type="Proteomes" id="UP000775627">
    <property type="component" value="Unassembled WGS sequence"/>
</dbReference>
<gene>
    <name evidence="1" type="ORF">D7J84_31540</name>
    <name evidence="2" type="ORF">FME64_29980</name>
</gene>
<geneLocation type="plasmid" evidence="1 3">
    <name>p.1</name>
</geneLocation>
<reference evidence="2" key="3">
    <citation type="journal article" date="2021" name="J. Invertebr. Pathol.">
        <title>Molecular characterization of a Bacillus thuringiensis strain from Argentina, toxic against Lepidoptera and Coleoptera, based on its whole-genome and Cry protein analysis.</title>
        <authorList>
            <person name="Nicolas Lazarte J."/>
            <person name="Pia Valacco M."/>
            <person name="Moreno S."/>
            <person name="Salerno G.L."/>
            <person name="Beron C.M."/>
        </authorList>
    </citation>
    <scope>NUCLEOTIDE SEQUENCE</scope>
    <source>
        <strain evidence="2">FCC7</strain>
    </source>
</reference>
<keyword evidence="1" id="KW-0614">Plasmid</keyword>
<reference evidence="1 3" key="1">
    <citation type="submission" date="2018-09" db="EMBL/GenBank/DDBJ databases">
        <title>Complete genome of Bacillus thuringiensis strain QZL38.</title>
        <authorList>
            <person name="Song F."/>
        </authorList>
    </citation>
    <scope>NUCLEOTIDE SEQUENCE [LARGE SCALE GENOMIC DNA]</scope>
    <source>
        <strain evidence="1 3">QZL38</strain>
        <plasmid evidence="1 3">p.1</plasmid>
    </source>
</reference>
<evidence type="ECO:0000313" key="2">
    <source>
        <dbReference type="EMBL" id="MBN9901507.1"/>
    </source>
</evidence>
<dbReference type="EMBL" id="CP032614">
    <property type="protein sequence ID" value="AYF85480.1"/>
    <property type="molecule type" value="Genomic_DNA"/>
</dbReference>
<accession>A0A9W3VHT8</accession>
<proteinExistence type="predicted"/>
<evidence type="ECO:0000313" key="1">
    <source>
        <dbReference type="EMBL" id="AYF85480.1"/>
    </source>
</evidence>
<organism evidence="1 3">
    <name type="scientific">Bacillus thuringiensis</name>
    <dbReference type="NCBI Taxonomy" id="1428"/>
    <lineage>
        <taxon>Bacteria</taxon>
        <taxon>Bacillati</taxon>
        <taxon>Bacillota</taxon>
        <taxon>Bacilli</taxon>
        <taxon>Bacillales</taxon>
        <taxon>Bacillaceae</taxon>
        <taxon>Bacillus</taxon>
        <taxon>Bacillus cereus group</taxon>
    </lineage>
</organism>
<sequence>MSSQEYLIFSSMYLATINTYQHWKNKKQSLLAPPNQNSSLTYRRAMFFTRLRKENSFGKYVKL</sequence>
<dbReference type="AlphaFoldDB" id="A0A9W3VHT8"/>
<protein>
    <submittedName>
        <fullName evidence="1">Uncharacterized protein</fullName>
    </submittedName>
</protein>